<name>A0A2R5EK68_9BACL</name>
<dbReference type="Proteomes" id="UP000245202">
    <property type="component" value="Unassembled WGS sequence"/>
</dbReference>
<proteinExistence type="inferred from homology"/>
<dbReference type="InterPro" id="IPR013538">
    <property type="entry name" value="ASHA1/2-like_C"/>
</dbReference>
<dbReference type="Pfam" id="PF08327">
    <property type="entry name" value="AHSA1"/>
    <property type="match status" value="1"/>
</dbReference>
<protein>
    <submittedName>
        <fullName evidence="3">ATPase</fullName>
    </submittedName>
</protein>
<reference evidence="3 4" key="1">
    <citation type="submission" date="2017-08" db="EMBL/GenBank/DDBJ databases">
        <title>Substantial Increase in Enzyme Production by Combined Drug-Resistance Mutations in Paenibacillus agaridevorans.</title>
        <authorList>
            <person name="Tanaka Y."/>
            <person name="Funane K."/>
            <person name="Hosaka T."/>
            <person name="Shiwa Y."/>
            <person name="Fujita N."/>
            <person name="Miyazaki T."/>
            <person name="Yoshikawa H."/>
            <person name="Murakami K."/>
            <person name="Kasahara K."/>
            <person name="Inaoka T."/>
            <person name="Hiraga Y."/>
            <person name="Ochi K."/>
        </authorList>
    </citation>
    <scope>NUCLEOTIDE SEQUENCE [LARGE SCALE GENOMIC DNA]</scope>
    <source>
        <strain evidence="3 4">T-3040</strain>
    </source>
</reference>
<accession>A0A2R5EK68</accession>
<dbReference type="EMBL" id="BDQX01000036">
    <property type="protein sequence ID" value="GBG06019.1"/>
    <property type="molecule type" value="Genomic_DNA"/>
</dbReference>
<dbReference type="InterPro" id="IPR023393">
    <property type="entry name" value="START-like_dom_sf"/>
</dbReference>
<comment type="caution">
    <text evidence="3">The sequence shown here is derived from an EMBL/GenBank/DDBJ whole genome shotgun (WGS) entry which is preliminary data.</text>
</comment>
<evidence type="ECO:0000256" key="1">
    <source>
        <dbReference type="ARBA" id="ARBA00006817"/>
    </source>
</evidence>
<feature type="domain" description="Activator of Hsp90 ATPase homologue 1/2-like C-terminal" evidence="2">
    <location>
        <begin position="16"/>
        <end position="154"/>
    </location>
</feature>
<evidence type="ECO:0000259" key="2">
    <source>
        <dbReference type="Pfam" id="PF08327"/>
    </source>
</evidence>
<keyword evidence="4" id="KW-1185">Reference proteome</keyword>
<evidence type="ECO:0000313" key="4">
    <source>
        <dbReference type="Proteomes" id="UP000245202"/>
    </source>
</evidence>
<sequence>MSHGQRIDKASIRISATQREVYEAFINPEAYESWLPPQDMTGQLLEFVPQPGGAFRMKLTYNDQGYAHAGKTTEEADIAKGYFRVLTPYELVVQAITFESDDQRFAGEMTMTWKIQPSDGGTIVSVECSDVPEGIGQEDHEMGLNCSLRNLELYCET</sequence>
<dbReference type="AlphaFoldDB" id="A0A2R5EK68"/>
<comment type="similarity">
    <text evidence="1">Belongs to the AHA1 family.</text>
</comment>
<evidence type="ECO:0000313" key="3">
    <source>
        <dbReference type="EMBL" id="GBG06019.1"/>
    </source>
</evidence>
<gene>
    <name evidence="3" type="ORF">PAT3040_00510</name>
</gene>
<dbReference type="SUPFAM" id="SSF55961">
    <property type="entry name" value="Bet v1-like"/>
    <property type="match status" value="1"/>
</dbReference>
<organism evidence="3 4">
    <name type="scientific">Paenibacillus agaridevorans</name>
    <dbReference type="NCBI Taxonomy" id="171404"/>
    <lineage>
        <taxon>Bacteria</taxon>
        <taxon>Bacillati</taxon>
        <taxon>Bacillota</taxon>
        <taxon>Bacilli</taxon>
        <taxon>Bacillales</taxon>
        <taxon>Paenibacillaceae</taxon>
        <taxon>Paenibacillus</taxon>
    </lineage>
</organism>
<dbReference type="RefSeq" id="WP_108991428.1">
    <property type="nucleotide sequence ID" value="NZ_BDQX01000036.1"/>
</dbReference>
<dbReference type="Gene3D" id="3.30.530.20">
    <property type="match status" value="1"/>
</dbReference>